<accession>A0ABR7YFN1</accession>
<name>A0ABR7YFN1_9SPHI</name>
<organism evidence="2 3">
    <name type="scientific">Sphingobacterium litopenaei</name>
    <dbReference type="NCBI Taxonomy" id="2763500"/>
    <lineage>
        <taxon>Bacteria</taxon>
        <taxon>Pseudomonadati</taxon>
        <taxon>Bacteroidota</taxon>
        <taxon>Sphingobacteriia</taxon>
        <taxon>Sphingobacteriales</taxon>
        <taxon>Sphingobacteriaceae</taxon>
        <taxon>Sphingobacterium</taxon>
    </lineage>
</organism>
<dbReference type="RefSeq" id="WP_190302395.1">
    <property type="nucleotide sequence ID" value="NZ_JACOIJ010000020.1"/>
</dbReference>
<gene>
    <name evidence="2" type="ORF">H8B04_11155</name>
</gene>
<evidence type="ECO:0000313" key="2">
    <source>
        <dbReference type="EMBL" id="MBD1430117.1"/>
    </source>
</evidence>
<evidence type="ECO:0000256" key="1">
    <source>
        <dbReference type="SAM" id="Phobius"/>
    </source>
</evidence>
<keyword evidence="3" id="KW-1185">Reference proteome</keyword>
<feature type="transmembrane region" description="Helical" evidence="1">
    <location>
        <begin position="49"/>
        <end position="69"/>
    </location>
</feature>
<keyword evidence="1" id="KW-0812">Transmembrane</keyword>
<comment type="caution">
    <text evidence="2">The sequence shown here is derived from an EMBL/GenBank/DDBJ whole genome shotgun (WGS) entry which is preliminary data.</text>
</comment>
<proteinExistence type="predicted"/>
<dbReference type="Proteomes" id="UP000651271">
    <property type="component" value="Unassembled WGS sequence"/>
</dbReference>
<protein>
    <submittedName>
        <fullName evidence="2">Uncharacterized protein</fullName>
    </submittedName>
</protein>
<evidence type="ECO:0000313" key="3">
    <source>
        <dbReference type="Proteomes" id="UP000651271"/>
    </source>
</evidence>
<sequence length="88" mass="9984">MLVLVAGYTNVLENRTLTRTYVSAALLIAANLIYELFLPFINTMDVMDAYYGIAGSIVPFIYLIPYKLYGIQENPNYIEKNKSENPVL</sequence>
<feature type="transmembrane region" description="Helical" evidence="1">
    <location>
        <begin position="20"/>
        <end position="37"/>
    </location>
</feature>
<keyword evidence="1" id="KW-1133">Transmembrane helix</keyword>
<keyword evidence="1" id="KW-0472">Membrane</keyword>
<reference evidence="2 3" key="1">
    <citation type="submission" date="2020-08" db="EMBL/GenBank/DDBJ databases">
        <title>Sphingobacterium sp. DN04309 isolated from aquaculture water.</title>
        <authorList>
            <person name="Zhang M."/>
        </authorList>
    </citation>
    <scope>NUCLEOTIDE SEQUENCE [LARGE SCALE GENOMIC DNA]</scope>
    <source>
        <strain evidence="2 3">DN04309</strain>
    </source>
</reference>
<dbReference type="EMBL" id="JACOIJ010000020">
    <property type="protein sequence ID" value="MBD1430117.1"/>
    <property type="molecule type" value="Genomic_DNA"/>
</dbReference>